<gene>
    <name evidence="2" type="ORF">GGX14DRAFT_389092</name>
</gene>
<comment type="caution">
    <text evidence="2">The sequence shown here is derived from an EMBL/GenBank/DDBJ whole genome shotgun (WGS) entry which is preliminary data.</text>
</comment>
<accession>A0AAD6VRL9</accession>
<proteinExistence type="predicted"/>
<reference evidence="2" key="1">
    <citation type="submission" date="2023-03" db="EMBL/GenBank/DDBJ databases">
        <title>Massive genome expansion in bonnet fungi (Mycena s.s.) driven by repeated elements and novel gene families across ecological guilds.</title>
        <authorList>
            <consortium name="Lawrence Berkeley National Laboratory"/>
            <person name="Harder C.B."/>
            <person name="Miyauchi S."/>
            <person name="Viragh M."/>
            <person name="Kuo A."/>
            <person name="Thoen E."/>
            <person name="Andreopoulos B."/>
            <person name="Lu D."/>
            <person name="Skrede I."/>
            <person name="Drula E."/>
            <person name="Henrissat B."/>
            <person name="Morin E."/>
            <person name="Kohler A."/>
            <person name="Barry K."/>
            <person name="LaButti K."/>
            <person name="Morin E."/>
            <person name="Salamov A."/>
            <person name="Lipzen A."/>
            <person name="Mereny Z."/>
            <person name="Hegedus B."/>
            <person name="Baldrian P."/>
            <person name="Stursova M."/>
            <person name="Weitz H."/>
            <person name="Taylor A."/>
            <person name="Grigoriev I.V."/>
            <person name="Nagy L.G."/>
            <person name="Martin F."/>
            <person name="Kauserud H."/>
        </authorList>
    </citation>
    <scope>NUCLEOTIDE SEQUENCE</scope>
    <source>
        <strain evidence="2">9144</strain>
    </source>
</reference>
<feature type="region of interest" description="Disordered" evidence="1">
    <location>
        <begin position="28"/>
        <end position="68"/>
    </location>
</feature>
<feature type="compositionally biased region" description="Basic and acidic residues" evidence="1">
    <location>
        <begin position="59"/>
        <end position="68"/>
    </location>
</feature>
<sequence length="347" mass="37231">MKPTSRLPAKIQQGVEIRSDGRDVFSSGICDGGVRSHNKVVKGKERGSESSGVQGAGSDRAEEKGAGRAEKAEAWLTVPYRVPWVPLTHKSQLMSGRHGESGVTKGPDPFVLGFTGSEGDPGSNNQKNVWPSRQTDGCGVRRRVSYIREVTYTYLRDSFKALRLETGAAMKQSTGIKVAVLAAMEQPTVLQDMSPARTVTAHHWATPDASSTLGSAHAPMAHDSGVDIDARGDGTVIDIDARGDGTVIVSRRQTLQYKLISYLDVLNMIYTHGQEQRAIFPLPLGSYSDSGVDIDARSDATVIGSDRGLSESRLKARPDGLVISNPRAFSDSDLGARSDRAAANHCI</sequence>
<evidence type="ECO:0000313" key="2">
    <source>
        <dbReference type="EMBL" id="KAJ7220690.1"/>
    </source>
</evidence>
<protein>
    <submittedName>
        <fullName evidence="2">Uncharacterized protein</fullName>
    </submittedName>
</protein>
<name>A0AAD6VRL9_9AGAR</name>
<dbReference type="Proteomes" id="UP001219525">
    <property type="component" value="Unassembled WGS sequence"/>
</dbReference>
<evidence type="ECO:0000256" key="1">
    <source>
        <dbReference type="SAM" id="MobiDB-lite"/>
    </source>
</evidence>
<evidence type="ECO:0000313" key="3">
    <source>
        <dbReference type="Proteomes" id="UP001219525"/>
    </source>
</evidence>
<feature type="region of interest" description="Disordered" evidence="1">
    <location>
        <begin position="116"/>
        <end position="135"/>
    </location>
</feature>
<feature type="compositionally biased region" description="Polar residues" evidence="1">
    <location>
        <begin position="122"/>
        <end position="135"/>
    </location>
</feature>
<dbReference type="AlphaFoldDB" id="A0AAD6VRL9"/>
<keyword evidence="3" id="KW-1185">Reference proteome</keyword>
<organism evidence="2 3">
    <name type="scientific">Mycena pura</name>
    <dbReference type="NCBI Taxonomy" id="153505"/>
    <lineage>
        <taxon>Eukaryota</taxon>
        <taxon>Fungi</taxon>
        <taxon>Dikarya</taxon>
        <taxon>Basidiomycota</taxon>
        <taxon>Agaricomycotina</taxon>
        <taxon>Agaricomycetes</taxon>
        <taxon>Agaricomycetidae</taxon>
        <taxon>Agaricales</taxon>
        <taxon>Marasmiineae</taxon>
        <taxon>Mycenaceae</taxon>
        <taxon>Mycena</taxon>
    </lineage>
</organism>
<dbReference type="EMBL" id="JARJCW010000009">
    <property type="protein sequence ID" value="KAJ7220690.1"/>
    <property type="molecule type" value="Genomic_DNA"/>
</dbReference>